<dbReference type="SUPFAM" id="SSF53686">
    <property type="entry name" value="Tryptophan synthase beta subunit-like PLP-dependent enzymes"/>
    <property type="match status" value="1"/>
</dbReference>
<dbReference type="InterPro" id="IPR036052">
    <property type="entry name" value="TrpB-like_PALP_sf"/>
</dbReference>
<accession>A0ABD3HBB3</accession>
<reference evidence="1 2" key="1">
    <citation type="submission" date="2024-09" db="EMBL/GenBank/DDBJ databases">
        <title>Chromosome-scale assembly of Riccia sorocarpa.</title>
        <authorList>
            <person name="Paukszto L."/>
        </authorList>
    </citation>
    <scope>NUCLEOTIDE SEQUENCE [LARGE SCALE GENOMIC DNA]</scope>
    <source>
        <strain evidence="1">LP-2024</strain>
        <tissue evidence="1">Aerial parts of the thallus</tissue>
    </source>
</reference>
<dbReference type="AlphaFoldDB" id="A0ABD3HBB3"/>
<gene>
    <name evidence="1" type="ORF">R1sor_015112</name>
</gene>
<evidence type="ECO:0000313" key="2">
    <source>
        <dbReference type="Proteomes" id="UP001633002"/>
    </source>
</evidence>
<keyword evidence="2" id="KW-1185">Reference proteome</keyword>
<evidence type="ECO:0000313" key="1">
    <source>
        <dbReference type="EMBL" id="KAL3688803.1"/>
    </source>
</evidence>
<dbReference type="Proteomes" id="UP001633002">
    <property type="component" value="Unassembled WGS sequence"/>
</dbReference>
<dbReference type="EMBL" id="JBJQOH010000004">
    <property type="protein sequence ID" value="KAL3688803.1"/>
    <property type="molecule type" value="Genomic_DNA"/>
</dbReference>
<comment type="caution">
    <text evidence="1">The sequence shown here is derived from an EMBL/GenBank/DDBJ whole genome shotgun (WGS) entry which is preliminary data.</text>
</comment>
<dbReference type="InterPro" id="IPR050214">
    <property type="entry name" value="Cys_Synth/Cystath_Beta-Synth"/>
</dbReference>
<name>A0ABD3HBB3_9MARC</name>
<protein>
    <submittedName>
        <fullName evidence="1">Uncharacterized protein</fullName>
    </submittedName>
</protein>
<sequence>MARRGMDTALCVEGVSSQRRRLELNLHESWGVLLKGRLSGRPDLATKPAFKTGAGRKPVLERTSVWTPRQTRGSNVFSKGAIRNQGFAAVGIVFLLRAGGFRRLPGRGGSAMDPFCSGRSSEGKDTHLTLKVEGLLVGVSSGSALAGALKVAKKPENAGKINRSITPSAGELYLSTILFKYIKKEMENLKISDSALFSYPPQEKEKVEDVADEVRKLSLE</sequence>
<dbReference type="PANTHER" id="PTHR10314">
    <property type="entry name" value="CYSTATHIONINE BETA-SYNTHASE"/>
    <property type="match status" value="1"/>
</dbReference>
<organism evidence="1 2">
    <name type="scientific">Riccia sorocarpa</name>
    <dbReference type="NCBI Taxonomy" id="122646"/>
    <lineage>
        <taxon>Eukaryota</taxon>
        <taxon>Viridiplantae</taxon>
        <taxon>Streptophyta</taxon>
        <taxon>Embryophyta</taxon>
        <taxon>Marchantiophyta</taxon>
        <taxon>Marchantiopsida</taxon>
        <taxon>Marchantiidae</taxon>
        <taxon>Marchantiales</taxon>
        <taxon>Ricciaceae</taxon>
        <taxon>Riccia</taxon>
    </lineage>
</organism>
<proteinExistence type="predicted"/>
<dbReference type="Gene3D" id="3.40.50.1100">
    <property type="match status" value="1"/>
</dbReference>